<dbReference type="InterPro" id="IPR050700">
    <property type="entry name" value="YIM1/Zinc_Alcohol_DH_Fams"/>
</dbReference>
<dbReference type="SUPFAM" id="SSF50129">
    <property type="entry name" value="GroES-like"/>
    <property type="match status" value="1"/>
</dbReference>
<dbReference type="GO" id="GO:0016491">
    <property type="term" value="F:oxidoreductase activity"/>
    <property type="evidence" value="ECO:0007669"/>
    <property type="project" value="UniProtKB-KW"/>
</dbReference>
<dbReference type="Pfam" id="PF13602">
    <property type="entry name" value="ADH_zinc_N_2"/>
    <property type="match status" value="1"/>
</dbReference>
<dbReference type="PROSITE" id="PS01162">
    <property type="entry name" value="QOR_ZETA_CRYSTAL"/>
    <property type="match status" value="1"/>
</dbReference>
<dbReference type="RefSeq" id="WP_376846050.1">
    <property type="nucleotide sequence ID" value="NZ_JBHSFW010000004.1"/>
</dbReference>
<keyword evidence="4" id="KW-1185">Reference proteome</keyword>
<sequence length="308" mass="33912">MKAVIINQYGHVDELKYMDVAEPKIEGNDVLIEIKAAAVNPVDWEIREGYFQQKLTYEFPLILGWDAAGVIKEVGEHVTKFAVGDVVFTSPDLKRNGTYAEYVAVNENLVAKKPERLSFEEAASIPLVGLTAWQSLVDTAKIKKGDRVLIHAGAGGVGSFAIQLAKAFGCWVATTTSSKNIDFLKQLGADQVINYEEDHFVDVLSPVDVVFDTLGGEIQKQSYEVLKEGGRLVSIANVPQEQTAAKYGVKVFFVFMKQDGEKLEKIGELLDAGDIRPTIGKVMNLSEIQEAHRLSETGHMRGKIVLKV</sequence>
<organism evidence="3 4">
    <name type="scientific">Camelliibacillus cellulosilyticus</name>
    <dbReference type="NCBI Taxonomy" id="2174486"/>
    <lineage>
        <taxon>Bacteria</taxon>
        <taxon>Bacillati</taxon>
        <taxon>Bacillota</taxon>
        <taxon>Bacilli</taxon>
        <taxon>Bacillales</taxon>
        <taxon>Sporolactobacillaceae</taxon>
        <taxon>Camelliibacillus</taxon>
    </lineage>
</organism>
<keyword evidence="1 3" id="KW-0560">Oxidoreductase</keyword>
<proteinExistence type="predicted"/>
<accession>A0ABV9GNS8</accession>
<dbReference type="InterPro" id="IPR036291">
    <property type="entry name" value="NAD(P)-bd_dom_sf"/>
</dbReference>
<reference evidence="4" key="1">
    <citation type="journal article" date="2019" name="Int. J. Syst. Evol. Microbiol.">
        <title>The Global Catalogue of Microorganisms (GCM) 10K type strain sequencing project: providing services to taxonomists for standard genome sequencing and annotation.</title>
        <authorList>
            <consortium name="The Broad Institute Genomics Platform"/>
            <consortium name="The Broad Institute Genome Sequencing Center for Infectious Disease"/>
            <person name="Wu L."/>
            <person name="Ma J."/>
        </authorList>
    </citation>
    <scope>NUCLEOTIDE SEQUENCE [LARGE SCALE GENOMIC DNA]</scope>
    <source>
        <strain evidence="4">CGMCC 1.16306</strain>
    </source>
</reference>
<dbReference type="InterPro" id="IPR002364">
    <property type="entry name" value="Quin_OxRdtase/zeta-crystal_CS"/>
</dbReference>
<evidence type="ECO:0000259" key="2">
    <source>
        <dbReference type="SMART" id="SM00829"/>
    </source>
</evidence>
<dbReference type="PANTHER" id="PTHR11695">
    <property type="entry name" value="ALCOHOL DEHYDROGENASE RELATED"/>
    <property type="match status" value="1"/>
</dbReference>
<dbReference type="CDD" id="cd05289">
    <property type="entry name" value="MDR_like_2"/>
    <property type="match status" value="1"/>
</dbReference>
<feature type="domain" description="Enoyl reductase (ER)" evidence="2">
    <location>
        <begin position="10"/>
        <end position="306"/>
    </location>
</feature>
<protein>
    <submittedName>
        <fullName evidence="3">NADP-dependent oxidoreductase</fullName>
        <ecNumber evidence="3">1.-.-.-</ecNumber>
    </submittedName>
</protein>
<gene>
    <name evidence="3" type="ORF">ACFO4N_09445</name>
</gene>
<dbReference type="InterPro" id="IPR013154">
    <property type="entry name" value="ADH-like_N"/>
</dbReference>
<dbReference type="PANTHER" id="PTHR11695:SF294">
    <property type="entry name" value="RETICULON-4-INTERACTING PROTEIN 1, MITOCHONDRIAL"/>
    <property type="match status" value="1"/>
</dbReference>
<dbReference type="Proteomes" id="UP001596022">
    <property type="component" value="Unassembled WGS sequence"/>
</dbReference>
<evidence type="ECO:0000313" key="3">
    <source>
        <dbReference type="EMBL" id="MFC4618951.1"/>
    </source>
</evidence>
<dbReference type="SUPFAM" id="SSF51735">
    <property type="entry name" value="NAD(P)-binding Rossmann-fold domains"/>
    <property type="match status" value="1"/>
</dbReference>
<comment type="caution">
    <text evidence="3">The sequence shown here is derived from an EMBL/GenBank/DDBJ whole genome shotgun (WGS) entry which is preliminary data.</text>
</comment>
<dbReference type="InterPro" id="IPR020843">
    <property type="entry name" value="ER"/>
</dbReference>
<dbReference type="InterPro" id="IPR011032">
    <property type="entry name" value="GroES-like_sf"/>
</dbReference>
<evidence type="ECO:0000256" key="1">
    <source>
        <dbReference type="ARBA" id="ARBA00023002"/>
    </source>
</evidence>
<name>A0ABV9GNS8_9BACL</name>
<dbReference type="EMBL" id="JBHSFW010000004">
    <property type="protein sequence ID" value="MFC4618951.1"/>
    <property type="molecule type" value="Genomic_DNA"/>
</dbReference>
<dbReference type="Pfam" id="PF08240">
    <property type="entry name" value="ADH_N"/>
    <property type="match status" value="1"/>
</dbReference>
<dbReference type="Gene3D" id="3.90.180.10">
    <property type="entry name" value="Medium-chain alcohol dehydrogenases, catalytic domain"/>
    <property type="match status" value="1"/>
</dbReference>
<dbReference type="SMART" id="SM00829">
    <property type="entry name" value="PKS_ER"/>
    <property type="match status" value="1"/>
</dbReference>
<evidence type="ECO:0000313" key="4">
    <source>
        <dbReference type="Proteomes" id="UP001596022"/>
    </source>
</evidence>
<dbReference type="EC" id="1.-.-.-" evidence="3"/>
<dbReference type="Gene3D" id="3.40.50.720">
    <property type="entry name" value="NAD(P)-binding Rossmann-like Domain"/>
    <property type="match status" value="1"/>
</dbReference>